<evidence type="ECO:0000256" key="3">
    <source>
        <dbReference type="PROSITE-ProRule" id="PRU00284"/>
    </source>
</evidence>
<dbReference type="GO" id="GO:0006935">
    <property type="term" value="P:chemotaxis"/>
    <property type="evidence" value="ECO:0007669"/>
    <property type="project" value="InterPro"/>
</dbReference>
<evidence type="ECO:0000256" key="2">
    <source>
        <dbReference type="ARBA" id="ARBA00029447"/>
    </source>
</evidence>
<dbReference type="Gene3D" id="1.10.287.950">
    <property type="entry name" value="Methyl-accepting chemotaxis protein"/>
    <property type="match status" value="1"/>
</dbReference>
<gene>
    <name evidence="5" type="ORF">Y981_08850</name>
</gene>
<dbReference type="KEGG" id="lfp:Y981_08850"/>
<dbReference type="InterPro" id="IPR004090">
    <property type="entry name" value="Chemotax_Me-accpt_rcpt"/>
</dbReference>
<dbReference type="Pfam" id="PF00015">
    <property type="entry name" value="MCPsignal"/>
    <property type="match status" value="1"/>
</dbReference>
<dbReference type="GO" id="GO:0007165">
    <property type="term" value="P:signal transduction"/>
    <property type="evidence" value="ECO:0007669"/>
    <property type="project" value="UniProtKB-KW"/>
</dbReference>
<evidence type="ECO:0000256" key="1">
    <source>
        <dbReference type="ARBA" id="ARBA00023224"/>
    </source>
</evidence>
<dbReference type="PROSITE" id="PS50111">
    <property type="entry name" value="CHEMOTAXIS_TRANSDUC_2"/>
    <property type="match status" value="1"/>
</dbReference>
<dbReference type="PANTHER" id="PTHR32089:SF112">
    <property type="entry name" value="LYSOZYME-LIKE PROTEIN-RELATED"/>
    <property type="match status" value="1"/>
</dbReference>
<dbReference type="PRINTS" id="PR00260">
    <property type="entry name" value="CHEMTRNSDUCR"/>
</dbReference>
<dbReference type="EMBL" id="CP007243">
    <property type="protein sequence ID" value="AIA31842.1"/>
    <property type="molecule type" value="Genomic_DNA"/>
</dbReference>
<reference evidence="5 6" key="2">
    <citation type="journal article" date="2015" name="Biomed. Res. Int.">
        <title>Effects of Arsenite Resistance on the Growth and Functional Gene Expression of Leptospirillum ferriphilum and Acidithiobacillus thiooxidans in Pure Culture and Coculture.</title>
        <authorList>
            <person name="Jiang H."/>
            <person name="Liang Y."/>
            <person name="Yin H."/>
            <person name="Xiao Y."/>
            <person name="Guo X."/>
            <person name="Xu Y."/>
            <person name="Hu Q."/>
            <person name="Liu H."/>
            <person name="Liu X."/>
        </authorList>
    </citation>
    <scope>NUCLEOTIDE SEQUENCE [LARGE SCALE GENOMIC DNA]</scope>
    <source>
        <strain evidence="5 6">YSK</strain>
    </source>
</reference>
<sequence>MPDGRTTVHKPLGRTSGDGRRELADALTHLAFLKNYLSQFEEVKRLNDENVSDLSRILADHQKQVRMTELMEGGKEVLRNLQEFGSVLDDISVIGSGIREISAQVNLLALNAAIEAARAGEAGRGFSVVAEEIKKLSERTRQSVGEIDRTIGSVRKELDSVTVNVDRLNEKMMDVERFGGELENRLEKMREAMTSSLLRRLLDVALFRQEKVFRLFRTAFSKLFFAENRRSSPERGS</sequence>
<dbReference type="SUPFAM" id="SSF58104">
    <property type="entry name" value="Methyl-accepting chemotaxis protein (MCP) signaling domain"/>
    <property type="match status" value="1"/>
</dbReference>
<name>A0A059Y2Y0_9BACT</name>
<reference evidence="6" key="1">
    <citation type="submission" date="2014-02" db="EMBL/GenBank/DDBJ databases">
        <title>Complete genome sequence and comparative genomic analysis of the nitrogen-fixing bacterium Leptospirillum ferriphilum YSK.</title>
        <authorList>
            <person name="Guo X."/>
            <person name="Yin H."/>
            <person name="Liang Y."/>
            <person name="Hu Q."/>
            <person name="Ma L."/>
            <person name="Xiao Y."/>
            <person name="Zhang X."/>
            <person name="Qiu G."/>
            <person name="Liu X."/>
        </authorList>
    </citation>
    <scope>NUCLEOTIDE SEQUENCE [LARGE SCALE GENOMIC DNA]</scope>
    <source>
        <strain evidence="6">YSK</strain>
    </source>
</reference>
<dbReference type="PANTHER" id="PTHR32089">
    <property type="entry name" value="METHYL-ACCEPTING CHEMOTAXIS PROTEIN MCPB"/>
    <property type="match status" value="1"/>
</dbReference>
<accession>A0A059Y2Y0</accession>
<dbReference type="Proteomes" id="UP000027059">
    <property type="component" value="Chromosome"/>
</dbReference>
<keyword evidence="6" id="KW-1185">Reference proteome</keyword>
<protein>
    <recommendedName>
        <fullName evidence="4">Methyl-accepting transducer domain-containing protein</fullName>
    </recommendedName>
</protein>
<comment type="similarity">
    <text evidence="2">Belongs to the methyl-accepting chemotaxis (MCP) protein family.</text>
</comment>
<dbReference type="GO" id="GO:0016020">
    <property type="term" value="C:membrane"/>
    <property type="evidence" value="ECO:0007669"/>
    <property type="project" value="InterPro"/>
</dbReference>
<keyword evidence="1 3" id="KW-0807">Transducer</keyword>
<dbReference type="SMART" id="SM00283">
    <property type="entry name" value="MA"/>
    <property type="match status" value="1"/>
</dbReference>
<dbReference type="OrthoDB" id="9816519at2"/>
<dbReference type="GO" id="GO:0004888">
    <property type="term" value="F:transmembrane signaling receptor activity"/>
    <property type="evidence" value="ECO:0007669"/>
    <property type="project" value="InterPro"/>
</dbReference>
<dbReference type="InterPro" id="IPR004089">
    <property type="entry name" value="MCPsignal_dom"/>
</dbReference>
<feature type="domain" description="Methyl-accepting transducer" evidence="4">
    <location>
        <begin position="66"/>
        <end position="172"/>
    </location>
</feature>
<proteinExistence type="inferred from homology"/>
<evidence type="ECO:0000313" key="5">
    <source>
        <dbReference type="EMBL" id="AIA31842.1"/>
    </source>
</evidence>
<evidence type="ECO:0000259" key="4">
    <source>
        <dbReference type="PROSITE" id="PS50111"/>
    </source>
</evidence>
<dbReference type="AlphaFoldDB" id="A0A059Y2Y0"/>
<evidence type="ECO:0000313" key="6">
    <source>
        <dbReference type="Proteomes" id="UP000027059"/>
    </source>
</evidence>
<organism evidence="5 6">
    <name type="scientific">Leptospirillum ferriphilum YSK</name>
    <dbReference type="NCBI Taxonomy" id="1441628"/>
    <lineage>
        <taxon>Bacteria</taxon>
        <taxon>Pseudomonadati</taxon>
        <taxon>Nitrospirota</taxon>
        <taxon>Nitrospiria</taxon>
        <taxon>Nitrospirales</taxon>
        <taxon>Nitrospiraceae</taxon>
        <taxon>Leptospirillum</taxon>
    </lineage>
</organism>
<dbReference type="HOGENOM" id="CLU_1208602_0_0_0"/>